<dbReference type="Proteomes" id="UP000316621">
    <property type="component" value="Chromosome 10"/>
</dbReference>
<dbReference type="Gramene" id="RZC81933">
    <property type="protein sequence ID" value="RZC81933"/>
    <property type="gene ID" value="C5167_044503"/>
</dbReference>
<accession>A0A4Y7L8W0</accession>
<dbReference type="AlphaFoldDB" id="A0A4Y7L8W0"/>
<evidence type="ECO:0000313" key="2">
    <source>
        <dbReference type="Proteomes" id="UP000316621"/>
    </source>
</evidence>
<proteinExistence type="predicted"/>
<keyword evidence="2" id="KW-1185">Reference proteome</keyword>
<organism evidence="1 2">
    <name type="scientific">Papaver somniferum</name>
    <name type="common">Opium poppy</name>
    <dbReference type="NCBI Taxonomy" id="3469"/>
    <lineage>
        <taxon>Eukaryota</taxon>
        <taxon>Viridiplantae</taxon>
        <taxon>Streptophyta</taxon>
        <taxon>Embryophyta</taxon>
        <taxon>Tracheophyta</taxon>
        <taxon>Spermatophyta</taxon>
        <taxon>Magnoliopsida</taxon>
        <taxon>Ranunculales</taxon>
        <taxon>Papaveraceae</taxon>
        <taxon>Papaveroideae</taxon>
        <taxon>Papaver</taxon>
    </lineage>
</organism>
<gene>
    <name evidence="1" type="ORF">C5167_044503</name>
</gene>
<sequence>MVSAYYMSIWNNWKDLLQEFLFLIQGFNGRSEISN</sequence>
<reference evidence="1 2" key="1">
    <citation type="journal article" date="2018" name="Science">
        <title>The opium poppy genome and morphinan production.</title>
        <authorList>
            <person name="Guo L."/>
            <person name="Winzer T."/>
            <person name="Yang X."/>
            <person name="Li Y."/>
            <person name="Ning Z."/>
            <person name="He Z."/>
            <person name="Teodor R."/>
            <person name="Lu Y."/>
            <person name="Bowser T.A."/>
            <person name="Graham I.A."/>
            <person name="Ye K."/>
        </authorList>
    </citation>
    <scope>NUCLEOTIDE SEQUENCE [LARGE SCALE GENOMIC DNA]</scope>
    <source>
        <strain evidence="2">cv. HN1</strain>
        <tissue evidence="1">Leaves</tissue>
    </source>
</reference>
<dbReference type="EMBL" id="CM010724">
    <property type="protein sequence ID" value="RZC81933.1"/>
    <property type="molecule type" value="Genomic_DNA"/>
</dbReference>
<evidence type="ECO:0000313" key="1">
    <source>
        <dbReference type="EMBL" id="RZC81933.1"/>
    </source>
</evidence>
<name>A0A4Y7L8W0_PAPSO</name>
<protein>
    <submittedName>
        <fullName evidence="1">Uncharacterized protein</fullName>
    </submittedName>
</protein>